<feature type="transmembrane region" description="Helical" evidence="1">
    <location>
        <begin position="131"/>
        <end position="152"/>
    </location>
</feature>
<feature type="transmembrane region" description="Helical" evidence="1">
    <location>
        <begin position="49"/>
        <end position="74"/>
    </location>
</feature>
<evidence type="ECO:0000256" key="1">
    <source>
        <dbReference type="SAM" id="Phobius"/>
    </source>
</evidence>
<dbReference type="Proteomes" id="UP000030013">
    <property type="component" value="Unassembled WGS sequence"/>
</dbReference>
<dbReference type="AlphaFoldDB" id="A0A0A0JYT7"/>
<name>A0A0A0JYT7_9MICO</name>
<dbReference type="RefSeq" id="WP_084108384.1">
    <property type="nucleotide sequence ID" value="NZ_AVPL01000011.1"/>
</dbReference>
<dbReference type="EMBL" id="AVPL01000011">
    <property type="protein sequence ID" value="KGN41894.1"/>
    <property type="molecule type" value="Genomic_DNA"/>
</dbReference>
<comment type="caution">
    <text evidence="2">The sequence shown here is derived from an EMBL/GenBank/DDBJ whole genome shotgun (WGS) entry which is preliminary data.</text>
</comment>
<accession>A0A0A0JYT7</accession>
<proteinExistence type="predicted"/>
<evidence type="ECO:0000313" key="2">
    <source>
        <dbReference type="EMBL" id="KGN41894.1"/>
    </source>
</evidence>
<gene>
    <name evidence="2" type="ORF">N801_04210</name>
</gene>
<reference evidence="2 3" key="1">
    <citation type="submission" date="2013-08" db="EMBL/GenBank/DDBJ databases">
        <title>The genome sequence of Knoellia aerolata.</title>
        <authorList>
            <person name="Zhu W."/>
            <person name="Wang G."/>
        </authorList>
    </citation>
    <scope>NUCLEOTIDE SEQUENCE [LARGE SCALE GENOMIC DNA]</scope>
    <source>
        <strain evidence="2 3">DSM 18566</strain>
    </source>
</reference>
<protein>
    <recommendedName>
        <fullName evidence="4">DoxX family protein</fullName>
    </recommendedName>
</protein>
<organism evidence="2 3">
    <name type="scientific">Knoellia aerolata DSM 18566</name>
    <dbReference type="NCBI Taxonomy" id="1385519"/>
    <lineage>
        <taxon>Bacteria</taxon>
        <taxon>Bacillati</taxon>
        <taxon>Actinomycetota</taxon>
        <taxon>Actinomycetes</taxon>
        <taxon>Micrococcales</taxon>
        <taxon>Intrasporangiaceae</taxon>
        <taxon>Knoellia</taxon>
    </lineage>
</organism>
<sequence length="165" mass="17514">MGSRMESCPPITWTESGRTPVLRESSSSRELRSLDPLAPNAYDTVDVRVAAAACSFLLGIGFGLPGVGGAWHFANTGEVWKFLGFPTYGGGPFERWGVPTSVALIAGFVLVCAAEVVLGGMILADAPGTKAFAIMLLPFEFAYWVDFALPFGPPLGIARTVLLFL</sequence>
<keyword evidence="1" id="KW-0812">Transmembrane</keyword>
<evidence type="ECO:0008006" key="4">
    <source>
        <dbReference type="Google" id="ProtNLM"/>
    </source>
</evidence>
<keyword evidence="1" id="KW-0472">Membrane</keyword>
<keyword evidence="3" id="KW-1185">Reference proteome</keyword>
<keyword evidence="1" id="KW-1133">Transmembrane helix</keyword>
<feature type="transmembrane region" description="Helical" evidence="1">
    <location>
        <begin position="102"/>
        <end position="124"/>
    </location>
</feature>
<evidence type="ECO:0000313" key="3">
    <source>
        <dbReference type="Proteomes" id="UP000030013"/>
    </source>
</evidence>
<dbReference type="OrthoDB" id="3699745at2"/>